<gene>
    <name evidence="3" type="primary">LOC108744052</name>
</gene>
<dbReference type="Pfam" id="PF07841">
    <property type="entry name" value="DM4_12"/>
    <property type="match status" value="1"/>
</dbReference>
<dbReference type="SMART" id="SM00718">
    <property type="entry name" value="DM4_12"/>
    <property type="match status" value="1"/>
</dbReference>
<dbReference type="Proteomes" id="UP000192223">
    <property type="component" value="Unplaced"/>
</dbReference>
<feature type="chain" id="PRO_5010714527" evidence="1">
    <location>
        <begin position="17"/>
        <end position="197"/>
    </location>
</feature>
<keyword evidence="2" id="KW-1185">Reference proteome</keyword>
<accession>A0A1W4XRP9</accession>
<evidence type="ECO:0000256" key="1">
    <source>
        <dbReference type="SAM" id="SignalP"/>
    </source>
</evidence>
<dbReference type="PANTHER" id="PTHR21398:SF11">
    <property type="entry name" value="HDC15381-RELATED"/>
    <property type="match status" value="1"/>
</dbReference>
<dbReference type="AlphaFoldDB" id="A0A1W4XRP9"/>
<dbReference type="InterPro" id="IPR006631">
    <property type="entry name" value="DM4_12"/>
</dbReference>
<proteinExistence type="predicted"/>
<reference evidence="3" key="1">
    <citation type="submission" date="2025-08" db="UniProtKB">
        <authorList>
            <consortium name="RefSeq"/>
        </authorList>
    </citation>
    <scope>IDENTIFICATION</scope>
    <source>
        <tissue evidence="3">Entire body</tissue>
    </source>
</reference>
<sequence>MKLLLLIFSFSLNVACERSSREKRYVLVYPYGGTYKMVLGIAVPIQIGTRQSLTYAINFQFQYPVAQNITQLQSGFPPSFSRSFRTKREILWDEDRSLIYEGLEKVLPQYGVNGKDCLCKAICENASESFYHEDNGLYGHILHILLTPDYGDGELDKNLDEKYADAMYAGRYGLNCAKVYSDCNYNILHIISMLKTY</sequence>
<dbReference type="InParanoid" id="A0A1W4XRP9"/>
<protein>
    <submittedName>
        <fullName evidence="3">Uncharacterized protein LOC108744052</fullName>
    </submittedName>
</protein>
<feature type="signal peptide" evidence="1">
    <location>
        <begin position="1"/>
        <end position="16"/>
    </location>
</feature>
<dbReference type="OrthoDB" id="6358587at2759"/>
<keyword evidence="1" id="KW-0732">Signal</keyword>
<dbReference type="GeneID" id="108744052"/>
<dbReference type="RefSeq" id="XP_018335153.1">
    <property type="nucleotide sequence ID" value="XM_018479651.1"/>
</dbReference>
<evidence type="ECO:0000313" key="2">
    <source>
        <dbReference type="Proteomes" id="UP000192223"/>
    </source>
</evidence>
<name>A0A1W4XRP9_AGRPL</name>
<evidence type="ECO:0000313" key="3">
    <source>
        <dbReference type="RefSeq" id="XP_018335153.1"/>
    </source>
</evidence>
<dbReference type="PANTHER" id="PTHR21398">
    <property type="entry name" value="AGAP007094-PA"/>
    <property type="match status" value="1"/>
</dbReference>
<dbReference type="KEGG" id="apln:108744052"/>
<organism evidence="2 3">
    <name type="scientific">Agrilus planipennis</name>
    <name type="common">Emerald ash borer</name>
    <name type="synonym">Agrilus marcopoli</name>
    <dbReference type="NCBI Taxonomy" id="224129"/>
    <lineage>
        <taxon>Eukaryota</taxon>
        <taxon>Metazoa</taxon>
        <taxon>Ecdysozoa</taxon>
        <taxon>Arthropoda</taxon>
        <taxon>Hexapoda</taxon>
        <taxon>Insecta</taxon>
        <taxon>Pterygota</taxon>
        <taxon>Neoptera</taxon>
        <taxon>Endopterygota</taxon>
        <taxon>Coleoptera</taxon>
        <taxon>Polyphaga</taxon>
        <taxon>Elateriformia</taxon>
        <taxon>Buprestoidea</taxon>
        <taxon>Buprestidae</taxon>
        <taxon>Agrilinae</taxon>
        <taxon>Agrilus</taxon>
    </lineage>
</organism>